<protein>
    <submittedName>
        <fullName evidence="2 4">Uncharacterized protein</fullName>
    </submittedName>
</protein>
<organism evidence="3 4">
    <name type="scientific">Toxocara canis</name>
    <name type="common">Canine roundworm</name>
    <dbReference type="NCBI Taxonomy" id="6265"/>
    <lineage>
        <taxon>Eukaryota</taxon>
        <taxon>Metazoa</taxon>
        <taxon>Ecdysozoa</taxon>
        <taxon>Nematoda</taxon>
        <taxon>Chromadorea</taxon>
        <taxon>Rhabditida</taxon>
        <taxon>Spirurina</taxon>
        <taxon>Ascaridomorpha</taxon>
        <taxon>Ascaridoidea</taxon>
        <taxon>Toxocaridae</taxon>
        <taxon>Toxocara</taxon>
    </lineage>
</organism>
<dbReference type="AlphaFoldDB" id="A0A183U2W5"/>
<dbReference type="EMBL" id="UYWY01003127">
    <property type="protein sequence ID" value="VDM28552.1"/>
    <property type="molecule type" value="Genomic_DNA"/>
</dbReference>
<proteinExistence type="predicted"/>
<evidence type="ECO:0000313" key="3">
    <source>
        <dbReference type="Proteomes" id="UP000050794"/>
    </source>
</evidence>
<reference evidence="4" key="1">
    <citation type="submission" date="2016-06" db="UniProtKB">
        <authorList>
            <consortium name="WormBaseParasite"/>
        </authorList>
    </citation>
    <scope>IDENTIFICATION</scope>
</reference>
<name>A0A183U2W5_TOXCA</name>
<dbReference type="WBParaSite" id="TCNE_0000283501-mRNA-1">
    <property type="protein sequence ID" value="TCNE_0000283501-mRNA-1"/>
    <property type="gene ID" value="TCNE_0000283501"/>
</dbReference>
<dbReference type="Proteomes" id="UP000050794">
    <property type="component" value="Unassembled WGS sequence"/>
</dbReference>
<accession>A0A183U2W5</accession>
<evidence type="ECO:0000256" key="1">
    <source>
        <dbReference type="SAM" id="MobiDB-lite"/>
    </source>
</evidence>
<evidence type="ECO:0000313" key="4">
    <source>
        <dbReference type="WBParaSite" id="TCNE_0000283501-mRNA-1"/>
    </source>
</evidence>
<reference evidence="2 3" key="2">
    <citation type="submission" date="2018-11" db="EMBL/GenBank/DDBJ databases">
        <authorList>
            <consortium name="Pathogen Informatics"/>
        </authorList>
    </citation>
    <scope>NUCLEOTIDE SEQUENCE [LARGE SCALE GENOMIC DNA]</scope>
</reference>
<gene>
    <name evidence="2" type="ORF">TCNE_LOCUS2835</name>
</gene>
<feature type="region of interest" description="Disordered" evidence="1">
    <location>
        <begin position="85"/>
        <end position="112"/>
    </location>
</feature>
<evidence type="ECO:0000313" key="2">
    <source>
        <dbReference type="EMBL" id="VDM28552.1"/>
    </source>
</evidence>
<keyword evidence="3" id="KW-1185">Reference proteome</keyword>
<sequence length="130" mass="14667">MQRIVIAFRGGQHWFECYPRFSKDVHRIAGDDESSVACNALLGKQQLEMHERFVIVSCQFAIPRPAVVSLAMSIKLMKQRWLSEVHEADTENNSSTLNESKESSDEQNDSSSGVVCYPAFLSSAWLEIGR</sequence>